<dbReference type="InterPro" id="IPR045621">
    <property type="entry name" value="BPD_transp_1_N"/>
</dbReference>
<evidence type="ECO:0000256" key="2">
    <source>
        <dbReference type="ARBA" id="ARBA00022448"/>
    </source>
</evidence>
<evidence type="ECO:0000256" key="4">
    <source>
        <dbReference type="ARBA" id="ARBA00022692"/>
    </source>
</evidence>
<feature type="transmembrane region" description="Helical" evidence="7">
    <location>
        <begin position="146"/>
        <end position="170"/>
    </location>
</feature>
<proteinExistence type="predicted"/>
<dbReference type="Pfam" id="PF00528">
    <property type="entry name" value="BPD_transp_1"/>
    <property type="match status" value="1"/>
</dbReference>
<dbReference type="PANTHER" id="PTHR43163">
    <property type="entry name" value="DIPEPTIDE TRANSPORT SYSTEM PERMEASE PROTEIN DPPB-RELATED"/>
    <property type="match status" value="1"/>
</dbReference>
<dbReference type="Pfam" id="PF19300">
    <property type="entry name" value="BPD_transp_1_N"/>
    <property type="match status" value="1"/>
</dbReference>
<evidence type="ECO:0000256" key="5">
    <source>
        <dbReference type="ARBA" id="ARBA00022989"/>
    </source>
</evidence>
<evidence type="ECO:0000256" key="7">
    <source>
        <dbReference type="SAM" id="Phobius"/>
    </source>
</evidence>
<feature type="transmembrane region" description="Helical" evidence="7">
    <location>
        <begin position="9"/>
        <end position="30"/>
    </location>
</feature>
<name>X1FLG9_9ZZZZ</name>
<keyword evidence="6 7" id="KW-0472">Membrane</keyword>
<evidence type="ECO:0000256" key="1">
    <source>
        <dbReference type="ARBA" id="ARBA00004651"/>
    </source>
</evidence>
<feature type="transmembrane region" description="Helical" evidence="7">
    <location>
        <begin position="190"/>
        <end position="209"/>
    </location>
</feature>
<feature type="transmembrane region" description="Helical" evidence="7">
    <location>
        <begin position="293"/>
        <end position="319"/>
    </location>
</feature>
<keyword evidence="2" id="KW-0813">Transport</keyword>
<reference evidence="9" key="1">
    <citation type="journal article" date="2014" name="Front. Microbiol.">
        <title>High frequency of phylogenetically diverse reductive dehalogenase-homologous genes in deep subseafloor sedimentary metagenomes.</title>
        <authorList>
            <person name="Kawai M."/>
            <person name="Futagami T."/>
            <person name="Toyoda A."/>
            <person name="Takaki Y."/>
            <person name="Nishi S."/>
            <person name="Hori S."/>
            <person name="Arai W."/>
            <person name="Tsubouchi T."/>
            <person name="Morono Y."/>
            <person name="Uchiyama I."/>
            <person name="Ito T."/>
            <person name="Fujiyama A."/>
            <person name="Inagaki F."/>
            <person name="Takami H."/>
        </authorList>
    </citation>
    <scope>NUCLEOTIDE SEQUENCE</scope>
    <source>
        <strain evidence="9">Expedition CK06-06</strain>
    </source>
</reference>
<evidence type="ECO:0000313" key="9">
    <source>
        <dbReference type="EMBL" id="GAH30219.1"/>
    </source>
</evidence>
<dbReference type="GO" id="GO:0055085">
    <property type="term" value="P:transmembrane transport"/>
    <property type="evidence" value="ECO:0007669"/>
    <property type="project" value="InterPro"/>
</dbReference>
<evidence type="ECO:0000256" key="3">
    <source>
        <dbReference type="ARBA" id="ARBA00022475"/>
    </source>
</evidence>
<dbReference type="InterPro" id="IPR035906">
    <property type="entry name" value="MetI-like_sf"/>
</dbReference>
<dbReference type="AlphaFoldDB" id="X1FLG9"/>
<comment type="caution">
    <text evidence="9">The sequence shown here is derived from an EMBL/GenBank/DDBJ whole genome shotgun (WGS) entry which is preliminary data.</text>
</comment>
<feature type="transmembrane region" description="Helical" evidence="7">
    <location>
        <begin position="113"/>
        <end position="134"/>
    </location>
</feature>
<dbReference type="GO" id="GO:0005886">
    <property type="term" value="C:plasma membrane"/>
    <property type="evidence" value="ECO:0007669"/>
    <property type="project" value="UniProtKB-SubCell"/>
</dbReference>
<keyword evidence="5 7" id="KW-1133">Transmembrane helix</keyword>
<keyword evidence="3" id="KW-1003">Cell membrane</keyword>
<dbReference type="PROSITE" id="PS50928">
    <property type="entry name" value="ABC_TM1"/>
    <property type="match status" value="1"/>
</dbReference>
<dbReference type="SUPFAM" id="SSF161098">
    <property type="entry name" value="MetI-like"/>
    <property type="match status" value="1"/>
</dbReference>
<dbReference type="Gene3D" id="1.10.3720.10">
    <property type="entry name" value="MetI-like"/>
    <property type="match status" value="1"/>
</dbReference>
<dbReference type="InterPro" id="IPR000515">
    <property type="entry name" value="MetI-like"/>
</dbReference>
<keyword evidence="4 7" id="KW-0812">Transmembrane</keyword>
<feature type="domain" description="ABC transmembrane type-1" evidence="8">
    <location>
        <begin position="107"/>
        <end position="312"/>
    </location>
</feature>
<dbReference type="EMBL" id="BARU01001219">
    <property type="protein sequence ID" value="GAH30219.1"/>
    <property type="molecule type" value="Genomic_DNA"/>
</dbReference>
<evidence type="ECO:0000256" key="6">
    <source>
        <dbReference type="ARBA" id="ARBA00023136"/>
    </source>
</evidence>
<organism evidence="9">
    <name type="scientific">marine sediment metagenome</name>
    <dbReference type="NCBI Taxonomy" id="412755"/>
    <lineage>
        <taxon>unclassified sequences</taxon>
        <taxon>metagenomes</taxon>
        <taxon>ecological metagenomes</taxon>
    </lineage>
</organism>
<evidence type="ECO:0000259" key="8">
    <source>
        <dbReference type="PROSITE" id="PS50928"/>
    </source>
</evidence>
<protein>
    <recommendedName>
        <fullName evidence="8">ABC transmembrane type-1 domain-containing protein</fullName>
    </recommendedName>
</protein>
<dbReference type="PANTHER" id="PTHR43163:SF6">
    <property type="entry name" value="DIPEPTIDE TRANSPORT SYSTEM PERMEASE PROTEIN DPPB-RELATED"/>
    <property type="match status" value="1"/>
</dbReference>
<dbReference type="CDD" id="cd06261">
    <property type="entry name" value="TM_PBP2"/>
    <property type="match status" value="1"/>
</dbReference>
<sequence>MRAYAIRRILLMIPTLLVASFIVFCMIRLVPGDVVEMMAAQTEAVTQMDVEALRHALGMDVPIFTQYGRWMGVLPGADGSISGIFQGDLGTSLWDQTNVSEQILTRVPVTLELALLALAISLLIAMPIGIYSALRQDTWGDYIARSFAIGCIAIPGFWLGTMIIVFPSIWWGYAPPMLLVQFFEDPIGNLQMFIIPSTILGMVTSGIIMRMTRTMVLEVLRQDYIRTAWAKGLKERRVILRHALKNALIPVVTVIGLWMPVAIGGTVIIEQIFNLPGMGRLFLDAIFLRDYPIVSGVAFVFGASMVFINLMVDLTYGFLDPRVHYK</sequence>
<gene>
    <name evidence="9" type="ORF">S03H2_03323</name>
</gene>
<feature type="transmembrane region" description="Helical" evidence="7">
    <location>
        <begin position="247"/>
        <end position="273"/>
    </location>
</feature>
<comment type="subcellular location">
    <subcellularLocation>
        <location evidence="1">Cell membrane</location>
        <topology evidence="1">Multi-pass membrane protein</topology>
    </subcellularLocation>
</comment>
<accession>X1FLG9</accession>